<dbReference type="PANTHER" id="PTHR43034:SF2">
    <property type="entry name" value="ION-TRANSLOCATING OXIDOREDUCTASE COMPLEX SUBUNIT C"/>
    <property type="match status" value="1"/>
</dbReference>
<sequence length="396" mass="42942">MTSRFHIMHDPRFRLVHQVTQRFSDGPDGGQIRLARTGFTLDPAIKKKAEVYPAMLIATHPAPDTGNLYSPVRGVVSDVSERYVDIDVKPAQPDDPVMPVVDLSSLEGDALLEGLKNMGVDTRSLSQSVDTLIINALNPEPGIMWAEPMLATHVRNLKLGLELHQRISKAHKVIIALPKGMNAAYEGLEVAHIEPEYPNSLDPLVIKAITGKENPPGVGIVGLHALWGLGRVMVTGQPLTETVVTVASCCHTGNYIIKDGTRVCDLFEHANVTVEKGDTVVVGGPLRGQSISLLARGLDKHTTGVFVVEADSIPPLDGDSQCVNCGACALVCPARLAPDMLSRYAEFAKYDRCRAGHIEACMECGLCGYVCIARRPVLQYIRLAKHKLALEDNRLA</sequence>
<dbReference type="EMBL" id="DXAN01000029">
    <property type="protein sequence ID" value="HJA09365.1"/>
    <property type="molecule type" value="Genomic_DNA"/>
</dbReference>
<evidence type="ECO:0000259" key="4">
    <source>
        <dbReference type="PROSITE" id="PS51379"/>
    </source>
</evidence>
<dbReference type="InterPro" id="IPR017900">
    <property type="entry name" value="4Fe4S_Fe_S_CS"/>
</dbReference>
<dbReference type="InterPro" id="IPR010208">
    <property type="entry name" value="Ion_transpt_RnfC/RsxC"/>
</dbReference>
<evidence type="ECO:0000256" key="1">
    <source>
        <dbReference type="ARBA" id="ARBA00022723"/>
    </source>
</evidence>
<dbReference type="PANTHER" id="PTHR43034">
    <property type="entry name" value="ION-TRANSLOCATING OXIDOREDUCTASE COMPLEX SUBUNIT C"/>
    <property type="match status" value="1"/>
</dbReference>
<evidence type="ECO:0000256" key="2">
    <source>
        <dbReference type="ARBA" id="ARBA00023004"/>
    </source>
</evidence>
<dbReference type="SUPFAM" id="SSF142019">
    <property type="entry name" value="Nqo1 FMN-binding domain-like"/>
    <property type="match status" value="1"/>
</dbReference>
<dbReference type="GO" id="GO:0009055">
    <property type="term" value="F:electron transfer activity"/>
    <property type="evidence" value="ECO:0007669"/>
    <property type="project" value="InterPro"/>
</dbReference>
<feature type="domain" description="4Fe-4S ferredoxin-type" evidence="4">
    <location>
        <begin position="312"/>
        <end position="343"/>
    </location>
</feature>
<dbReference type="InterPro" id="IPR017896">
    <property type="entry name" value="4Fe4S_Fe-S-bd"/>
</dbReference>
<evidence type="ECO:0000313" key="6">
    <source>
        <dbReference type="Proteomes" id="UP000824225"/>
    </source>
</evidence>
<keyword evidence="3" id="KW-0411">Iron-sulfur</keyword>
<name>A0A9D2HGF3_9BACT</name>
<dbReference type="PROSITE" id="PS00198">
    <property type="entry name" value="4FE4S_FER_1"/>
    <property type="match status" value="1"/>
</dbReference>
<organism evidence="5 6">
    <name type="scientific">Candidatus Mailhella merdigallinarum</name>
    <dbReference type="NCBI Taxonomy" id="2838658"/>
    <lineage>
        <taxon>Bacteria</taxon>
        <taxon>Pseudomonadati</taxon>
        <taxon>Thermodesulfobacteriota</taxon>
        <taxon>Desulfovibrionia</taxon>
        <taxon>Desulfovibrionales</taxon>
        <taxon>Desulfovibrionaceae</taxon>
        <taxon>Mailhella</taxon>
    </lineage>
</organism>
<reference evidence="5" key="2">
    <citation type="submission" date="2021-04" db="EMBL/GenBank/DDBJ databases">
        <authorList>
            <person name="Gilroy R."/>
        </authorList>
    </citation>
    <scope>NUCLEOTIDE SEQUENCE</scope>
    <source>
        <strain evidence="5">CHK186-16707</strain>
    </source>
</reference>
<reference evidence="5" key="1">
    <citation type="journal article" date="2021" name="PeerJ">
        <title>Extensive microbial diversity within the chicken gut microbiome revealed by metagenomics and culture.</title>
        <authorList>
            <person name="Gilroy R."/>
            <person name="Ravi A."/>
            <person name="Getino M."/>
            <person name="Pursley I."/>
            <person name="Horton D.L."/>
            <person name="Alikhan N.F."/>
            <person name="Baker D."/>
            <person name="Gharbi K."/>
            <person name="Hall N."/>
            <person name="Watson M."/>
            <person name="Adriaenssens E.M."/>
            <person name="Foster-Nyarko E."/>
            <person name="Jarju S."/>
            <person name="Secka A."/>
            <person name="Antonio M."/>
            <person name="Oren A."/>
            <person name="Chaudhuri R.R."/>
            <person name="La Ragione R."/>
            <person name="Hildebrand F."/>
            <person name="Pallen M.J."/>
        </authorList>
    </citation>
    <scope>NUCLEOTIDE SEQUENCE</scope>
    <source>
        <strain evidence="5">CHK186-16707</strain>
    </source>
</reference>
<keyword evidence="1" id="KW-0479">Metal-binding</keyword>
<evidence type="ECO:0000256" key="3">
    <source>
        <dbReference type="ARBA" id="ARBA00023014"/>
    </source>
</evidence>
<protein>
    <submittedName>
        <fullName evidence="5">Electron transporter RnfC</fullName>
    </submittedName>
</protein>
<keyword evidence="2" id="KW-0408">Iron</keyword>
<gene>
    <name evidence="5" type="ORF">H9962_09295</name>
</gene>
<dbReference type="PROSITE" id="PS51379">
    <property type="entry name" value="4FE4S_FER_2"/>
    <property type="match status" value="1"/>
</dbReference>
<dbReference type="Gene3D" id="3.30.70.20">
    <property type="match status" value="1"/>
</dbReference>
<proteinExistence type="predicted"/>
<evidence type="ECO:0000313" key="5">
    <source>
        <dbReference type="EMBL" id="HJA09365.1"/>
    </source>
</evidence>
<dbReference type="GO" id="GO:0046872">
    <property type="term" value="F:metal ion binding"/>
    <property type="evidence" value="ECO:0007669"/>
    <property type="project" value="UniProtKB-KW"/>
</dbReference>
<dbReference type="AlphaFoldDB" id="A0A9D2HGF3"/>
<accession>A0A9D2HGF3</accession>
<dbReference type="GO" id="GO:0051539">
    <property type="term" value="F:4 iron, 4 sulfur cluster binding"/>
    <property type="evidence" value="ECO:0007669"/>
    <property type="project" value="InterPro"/>
</dbReference>
<dbReference type="Proteomes" id="UP000824225">
    <property type="component" value="Unassembled WGS sequence"/>
</dbReference>
<dbReference type="SUPFAM" id="SSF46548">
    <property type="entry name" value="alpha-helical ferredoxin"/>
    <property type="match status" value="1"/>
</dbReference>
<dbReference type="GO" id="GO:0016020">
    <property type="term" value="C:membrane"/>
    <property type="evidence" value="ECO:0007669"/>
    <property type="project" value="InterPro"/>
</dbReference>
<comment type="caution">
    <text evidence="5">The sequence shown here is derived from an EMBL/GenBank/DDBJ whole genome shotgun (WGS) entry which is preliminary data.</text>
</comment>
<dbReference type="InterPro" id="IPR037225">
    <property type="entry name" value="Nuo51_FMN-bd_sf"/>
</dbReference>